<proteinExistence type="predicted"/>
<accession>A0A395J3H2</accession>
<feature type="region of interest" description="Disordered" evidence="1">
    <location>
        <begin position="38"/>
        <end position="65"/>
    </location>
</feature>
<feature type="compositionally biased region" description="Polar residues" evidence="1">
    <location>
        <begin position="38"/>
        <end position="55"/>
    </location>
</feature>
<protein>
    <recommendedName>
        <fullName evidence="2">DUF7871 domain-containing protein</fullName>
    </recommendedName>
</protein>
<dbReference type="Pfam" id="PF25277">
    <property type="entry name" value="DUF7871"/>
    <property type="match status" value="1"/>
</dbReference>
<name>A0A395J3H2_9HELO</name>
<dbReference type="PANTHER" id="PTHR40620:SF1">
    <property type="entry name" value="RESISTANCE PROTEIN CRD2, PUTATIVE (AFU_ORTHOLOGUE AFUA_4G04318)-RELATED"/>
    <property type="match status" value="1"/>
</dbReference>
<gene>
    <name evidence="3" type="ORF">DID88_007653</name>
</gene>
<evidence type="ECO:0000313" key="4">
    <source>
        <dbReference type="Proteomes" id="UP000249056"/>
    </source>
</evidence>
<dbReference type="OrthoDB" id="4140664at2759"/>
<dbReference type="Proteomes" id="UP000249056">
    <property type="component" value="Unassembled WGS sequence"/>
</dbReference>
<keyword evidence="4" id="KW-1185">Reference proteome</keyword>
<dbReference type="InterPro" id="IPR057193">
    <property type="entry name" value="DUF7871"/>
</dbReference>
<dbReference type="AlphaFoldDB" id="A0A395J3H2"/>
<evidence type="ECO:0000313" key="3">
    <source>
        <dbReference type="EMBL" id="RAL66871.1"/>
    </source>
</evidence>
<reference evidence="3 4" key="1">
    <citation type="submission" date="2018-06" db="EMBL/GenBank/DDBJ databases">
        <title>Genome Sequence of the Brown Rot Fungal Pathogen Monilinia fructigena.</title>
        <authorList>
            <person name="Landi L."/>
            <person name="De Miccolis Angelini R.M."/>
            <person name="Pollastro S."/>
            <person name="Abate D."/>
            <person name="Faretra F."/>
            <person name="Romanazzi G."/>
        </authorList>
    </citation>
    <scope>NUCLEOTIDE SEQUENCE [LARGE SCALE GENOMIC DNA]</scope>
    <source>
        <strain evidence="3 4">Mfrg269</strain>
    </source>
</reference>
<feature type="domain" description="DUF7871" evidence="2">
    <location>
        <begin position="65"/>
        <end position="145"/>
    </location>
</feature>
<dbReference type="PANTHER" id="PTHR40620">
    <property type="entry name" value="RESISTANCE PROTEIN CRD2, PUTATIVE (AFU_ORTHOLOGUE AFUA_4G04318)-RELATED"/>
    <property type="match status" value="1"/>
</dbReference>
<organism evidence="3 4">
    <name type="scientific">Monilinia fructigena</name>
    <dbReference type="NCBI Taxonomy" id="38457"/>
    <lineage>
        <taxon>Eukaryota</taxon>
        <taxon>Fungi</taxon>
        <taxon>Dikarya</taxon>
        <taxon>Ascomycota</taxon>
        <taxon>Pezizomycotina</taxon>
        <taxon>Leotiomycetes</taxon>
        <taxon>Helotiales</taxon>
        <taxon>Sclerotiniaceae</taxon>
        <taxon>Monilinia</taxon>
    </lineage>
</organism>
<evidence type="ECO:0000256" key="1">
    <source>
        <dbReference type="SAM" id="MobiDB-lite"/>
    </source>
</evidence>
<comment type="caution">
    <text evidence="3">The sequence shown here is derived from an EMBL/GenBank/DDBJ whole genome shotgun (WGS) entry which is preliminary data.</text>
</comment>
<evidence type="ECO:0000259" key="2">
    <source>
        <dbReference type="Pfam" id="PF25277"/>
    </source>
</evidence>
<sequence>MVSFGQHDVIVNERREREIHIYTSKSKSNRKVKVKLENVQQNEQTSKLTNEQNGTFKPVAGKKGENEKGCVCASQAKCSCGQQKALECTCGKAESENKVCGARCSCRARAAGSCNCFARQPVDACTCEKATDGGLLPTETDFTTKA</sequence>
<dbReference type="EMBL" id="QKRW01000005">
    <property type="protein sequence ID" value="RAL66871.1"/>
    <property type="molecule type" value="Genomic_DNA"/>
</dbReference>